<sequence>MASASGPVGGLRKKEIADAEMEPPEEAAGRPMGLKRARNAAIGNGSCGFTGVTTAEKKPTLQPHNNVKFLKKAANGNLLRPDIEATSKTGGLYLHDTHGSQKLPDSNTLSHLK</sequence>
<dbReference type="AlphaFoldDB" id="A0AAD8X8X2"/>
<evidence type="ECO:0000313" key="2">
    <source>
        <dbReference type="EMBL" id="KAK1698014.1"/>
    </source>
</evidence>
<accession>A0AAD8X8X2</accession>
<dbReference type="Proteomes" id="UP001231189">
    <property type="component" value="Unassembled WGS sequence"/>
</dbReference>
<feature type="region of interest" description="Disordered" evidence="1">
    <location>
        <begin position="89"/>
        <end position="113"/>
    </location>
</feature>
<comment type="caution">
    <text evidence="2">The sequence shown here is derived from an EMBL/GenBank/DDBJ whole genome shotgun (WGS) entry which is preliminary data.</text>
</comment>
<organism evidence="2 3">
    <name type="scientific">Lolium multiflorum</name>
    <name type="common">Italian ryegrass</name>
    <name type="synonym">Lolium perenne subsp. multiflorum</name>
    <dbReference type="NCBI Taxonomy" id="4521"/>
    <lineage>
        <taxon>Eukaryota</taxon>
        <taxon>Viridiplantae</taxon>
        <taxon>Streptophyta</taxon>
        <taxon>Embryophyta</taxon>
        <taxon>Tracheophyta</taxon>
        <taxon>Spermatophyta</taxon>
        <taxon>Magnoliopsida</taxon>
        <taxon>Liliopsida</taxon>
        <taxon>Poales</taxon>
        <taxon>Poaceae</taxon>
        <taxon>BOP clade</taxon>
        <taxon>Pooideae</taxon>
        <taxon>Poodae</taxon>
        <taxon>Poeae</taxon>
        <taxon>Poeae Chloroplast Group 2 (Poeae type)</taxon>
        <taxon>Loliodinae</taxon>
        <taxon>Loliinae</taxon>
        <taxon>Lolium</taxon>
    </lineage>
</organism>
<feature type="compositionally biased region" description="Polar residues" evidence="1">
    <location>
        <begin position="103"/>
        <end position="113"/>
    </location>
</feature>
<dbReference type="EMBL" id="JAUUTY010000001">
    <property type="protein sequence ID" value="KAK1698014.1"/>
    <property type="molecule type" value="Genomic_DNA"/>
</dbReference>
<name>A0AAD8X8X2_LOLMU</name>
<keyword evidence="3" id="KW-1185">Reference proteome</keyword>
<proteinExistence type="predicted"/>
<evidence type="ECO:0000256" key="1">
    <source>
        <dbReference type="SAM" id="MobiDB-lite"/>
    </source>
</evidence>
<feature type="region of interest" description="Disordered" evidence="1">
    <location>
        <begin position="1"/>
        <end position="37"/>
    </location>
</feature>
<protein>
    <submittedName>
        <fullName evidence="2">Uncharacterized protein</fullName>
    </submittedName>
</protein>
<reference evidence="2" key="1">
    <citation type="submission" date="2023-07" db="EMBL/GenBank/DDBJ databases">
        <title>A chromosome-level genome assembly of Lolium multiflorum.</title>
        <authorList>
            <person name="Chen Y."/>
            <person name="Copetti D."/>
            <person name="Kolliker R."/>
            <person name="Studer B."/>
        </authorList>
    </citation>
    <scope>NUCLEOTIDE SEQUENCE</scope>
    <source>
        <strain evidence="2">02402/16</strain>
        <tissue evidence="2">Leaf</tissue>
    </source>
</reference>
<evidence type="ECO:0000313" key="3">
    <source>
        <dbReference type="Proteomes" id="UP001231189"/>
    </source>
</evidence>
<gene>
    <name evidence="2" type="ORF">QYE76_014711</name>
</gene>